<feature type="domain" description="Guanylate cyclase" evidence="8">
    <location>
        <begin position="464"/>
        <end position="596"/>
    </location>
</feature>
<dbReference type="GO" id="GO:0030313">
    <property type="term" value="C:cell envelope"/>
    <property type="evidence" value="ECO:0007669"/>
    <property type="project" value="UniProtKB-SubCell"/>
</dbReference>
<sequence length="716" mass="80759">MNRRTRRIESFLRKRGIRGAVVGCIAFLLVFILQNFRLLTSLEWKSWDLRLRLFADSSRVNKDIVLFLIDQYSLDLYEEHQGLSWPWPRQMYSAVLQYCKAGGAKACVFDLILTEGSVYGVEDDENFSKAMDRAGNVFLTLFLSQEESEFEEASFRAFDRFFSRIKPNQNKAVFPAKSATLPLENFLQSARGVGNVQFSPDDDGIYRRFPLLFSYRNFLIPSLPLAVGEFLENEKAKLEGKKDVYFKGRKIPLDNSGQMIIGYHGSTGTYPSYSIAAIINSWALIEEGKSPQISPDKFKEKIVLVGASAPGLLDLRSTPLSSVCPGAEVLATVIDNLTEGDLISPPKKGLSLLFLVVFSLLTGIGVSYFQGLWKIILFSIFCLALPFAASFLAFFSSHWLEHVAPEFAVLISFAGASLLNFSVEGRQRRFIKNVFRFYLSSHVIDQILKNPELLRLGGEKREISSFFSDIAGFTALSEVLSPEELVNLLNSYLSEMTDIILSSQGTLDKYEGDAIIAFWNAPLDQADHALRACRAALRCQGRLAELRARFQSRFGQDLFMRIGINSGPAVVGNMGSSSRFDYTAIGDTVNIASRLEGACKQYSVPILVGESTHEMVKEHILAREVDTIRVLGKQKPIRVYEVFREKELVSAPELERISHFHRALDAYKNRDWVQACDLFQKLKDDRVAQIYIERCQRFCQSPPPEDWDGVYGLKSK</sequence>
<dbReference type="PROSITE" id="PS50125">
    <property type="entry name" value="GUANYLATE_CYCLASE_2"/>
    <property type="match status" value="1"/>
</dbReference>
<comment type="caution">
    <text evidence="9">The sequence shown here is derived from an EMBL/GenBank/DDBJ whole genome shotgun (WGS) entry which is preliminary data.</text>
</comment>
<organism evidence="9 10">
    <name type="scientific">candidate division WOR-1 bacterium DG_54_3</name>
    <dbReference type="NCBI Taxonomy" id="1703775"/>
    <lineage>
        <taxon>Bacteria</taxon>
        <taxon>Bacillati</taxon>
        <taxon>Saganbacteria</taxon>
    </lineage>
</organism>
<accession>A0A0S7Y6D1</accession>
<evidence type="ECO:0000256" key="2">
    <source>
        <dbReference type="ARBA" id="ARBA00005381"/>
    </source>
</evidence>
<name>A0A0S7Y6D1_UNCSA</name>
<keyword evidence="3" id="KW-1003">Cell membrane</keyword>
<dbReference type="FunFam" id="3.30.70.1230:FF:000016">
    <property type="entry name" value="Adenylate/guanylate cyclase domain-containing protein"/>
    <property type="match status" value="1"/>
</dbReference>
<dbReference type="InterPro" id="IPR001054">
    <property type="entry name" value="A/G_cyclase"/>
</dbReference>
<dbReference type="SMART" id="SM01080">
    <property type="entry name" value="CHASE2"/>
    <property type="match status" value="1"/>
</dbReference>
<evidence type="ECO:0000256" key="3">
    <source>
        <dbReference type="ARBA" id="ARBA00022475"/>
    </source>
</evidence>
<protein>
    <recommendedName>
        <fullName evidence="8">Guanylate cyclase domain-containing protein</fullName>
    </recommendedName>
</protein>
<dbReference type="PANTHER" id="PTHR43081">
    <property type="entry name" value="ADENYLATE CYCLASE, TERMINAL-DIFFERENTIATION SPECIFIC-RELATED"/>
    <property type="match status" value="1"/>
</dbReference>
<keyword evidence="6 7" id="KW-0472">Membrane</keyword>
<dbReference type="InterPro" id="IPR050697">
    <property type="entry name" value="Adenylyl/Guanylyl_Cyclase_3/4"/>
</dbReference>
<dbReference type="AlphaFoldDB" id="A0A0S7Y6D1"/>
<dbReference type="GO" id="GO:0035556">
    <property type="term" value="P:intracellular signal transduction"/>
    <property type="evidence" value="ECO:0007669"/>
    <property type="project" value="InterPro"/>
</dbReference>
<feature type="transmembrane region" description="Helical" evidence="7">
    <location>
        <begin position="20"/>
        <end position="39"/>
    </location>
</feature>
<dbReference type="Pfam" id="PF05226">
    <property type="entry name" value="CHASE2"/>
    <property type="match status" value="1"/>
</dbReference>
<evidence type="ECO:0000256" key="1">
    <source>
        <dbReference type="ARBA" id="ARBA00004196"/>
    </source>
</evidence>
<dbReference type="EMBL" id="LIZX01000004">
    <property type="protein sequence ID" value="KPJ70230.1"/>
    <property type="molecule type" value="Genomic_DNA"/>
</dbReference>
<feature type="transmembrane region" description="Helical" evidence="7">
    <location>
        <begin position="376"/>
        <end position="395"/>
    </location>
</feature>
<dbReference type="PATRIC" id="fig|1703775.3.peg.90"/>
<feature type="transmembrane region" description="Helical" evidence="7">
    <location>
        <begin position="407"/>
        <end position="423"/>
    </location>
</feature>
<comment type="similarity">
    <text evidence="2">Belongs to the adenylyl cyclase class-3 family.</text>
</comment>
<dbReference type="GO" id="GO:0006171">
    <property type="term" value="P:cAMP biosynthetic process"/>
    <property type="evidence" value="ECO:0007669"/>
    <property type="project" value="TreeGrafter"/>
</dbReference>
<reference evidence="9 10" key="1">
    <citation type="journal article" date="2015" name="Microbiome">
        <title>Genomic resolution of linkages in carbon, nitrogen, and sulfur cycling among widespread estuary sediment bacteria.</title>
        <authorList>
            <person name="Baker B.J."/>
            <person name="Lazar C.S."/>
            <person name="Teske A.P."/>
            <person name="Dick G.J."/>
        </authorList>
    </citation>
    <scope>NUCLEOTIDE SEQUENCE [LARGE SCALE GENOMIC DNA]</scope>
    <source>
        <strain evidence="9">DG_54_3</strain>
    </source>
</reference>
<comment type="subcellular location">
    <subcellularLocation>
        <location evidence="1">Cell envelope</location>
    </subcellularLocation>
</comment>
<dbReference type="CDD" id="cd07302">
    <property type="entry name" value="CHD"/>
    <property type="match status" value="1"/>
</dbReference>
<dbReference type="Proteomes" id="UP000051861">
    <property type="component" value="Unassembled WGS sequence"/>
</dbReference>
<dbReference type="SUPFAM" id="SSF55073">
    <property type="entry name" value="Nucleotide cyclase"/>
    <property type="match status" value="1"/>
</dbReference>
<gene>
    <name evidence="9" type="ORF">AMJ44_00515</name>
</gene>
<keyword evidence="5 7" id="KW-1133">Transmembrane helix</keyword>
<evidence type="ECO:0000313" key="10">
    <source>
        <dbReference type="Proteomes" id="UP000051861"/>
    </source>
</evidence>
<feature type="transmembrane region" description="Helical" evidence="7">
    <location>
        <begin position="350"/>
        <end position="369"/>
    </location>
</feature>
<dbReference type="Pfam" id="PF00211">
    <property type="entry name" value="Guanylate_cyc"/>
    <property type="match status" value="1"/>
</dbReference>
<dbReference type="SMART" id="SM00044">
    <property type="entry name" value="CYCc"/>
    <property type="match status" value="1"/>
</dbReference>
<evidence type="ECO:0000313" key="9">
    <source>
        <dbReference type="EMBL" id="KPJ70230.1"/>
    </source>
</evidence>
<dbReference type="InterPro" id="IPR007890">
    <property type="entry name" value="CHASE2"/>
</dbReference>
<evidence type="ECO:0000256" key="7">
    <source>
        <dbReference type="SAM" id="Phobius"/>
    </source>
</evidence>
<dbReference type="Gene3D" id="3.30.70.1230">
    <property type="entry name" value="Nucleotide cyclase"/>
    <property type="match status" value="1"/>
</dbReference>
<dbReference type="GO" id="GO:0004016">
    <property type="term" value="F:adenylate cyclase activity"/>
    <property type="evidence" value="ECO:0007669"/>
    <property type="project" value="UniProtKB-ARBA"/>
</dbReference>
<evidence type="ECO:0000256" key="5">
    <source>
        <dbReference type="ARBA" id="ARBA00022989"/>
    </source>
</evidence>
<evidence type="ECO:0000259" key="8">
    <source>
        <dbReference type="PROSITE" id="PS50125"/>
    </source>
</evidence>
<evidence type="ECO:0000256" key="4">
    <source>
        <dbReference type="ARBA" id="ARBA00022692"/>
    </source>
</evidence>
<keyword evidence="4 7" id="KW-0812">Transmembrane</keyword>
<dbReference type="InterPro" id="IPR029787">
    <property type="entry name" value="Nucleotide_cyclase"/>
</dbReference>
<proteinExistence type="inferred from homology"/>
<evidence type="ECO:0000256" key="6">
    <source>
        <dbReference type="ARBA" id="ARBA00023136"/>
    </source>
</evidence>
<dbReference type="PANTHER" id="PTHR43081:SF1">
    <property type="entry name" value="ADENYLATE CYCLASE, TERMINAL-DIFFERENTIATION SPECIFIC"/>
    <property type="match status" value="1"/>
</dbReference>